<dbReference type="GO" id="GO:0016020">
    <property type="term" value="C:membrane"/>
    <property type="evidence" value="ECO:0007669"/>
    <property type="project" value="UniProtKB-SubCell"/>
</dbReference>
<gene>
    <name evidence="7" type="ORF">O3P69_012806</name>
</gene>
<protein>
    <recommendedName>
        <fullName evidence="6">ABC-2 type transporter transmembrane domain-containing protein</fullName>
    </recommendedName>
</protein>
<feature type="transmembrane region" description="Helical" evidence="5">
    <location>
        <begin position="25"/>
        <end position="45"/>
    </location>
</feature>
<evidence type="ECO:0000256" key="2">
    <source>
        <dbReference type="ARBA" id="ARBA00022692"/>
    </source>
</evidence>
<keyword evidence="4 5" id="KW-0472">Membrane</keyword>
<evidence type="ECO:0000313" key="8">
    <source>
        <dbReference type="Proteomes" id="UP001487740"/>
    </source>
</evidence>
<dbReference type="InterPro" id="IPR026082">
    <property type="entry name" value="ABCA"/>
</dbReference>
<name>A0AAW0TTE3_SCYPA</name>
<dbReference type="GO" id="GO:0140359">
    <property type="term" value="F:ABC-type transporter activity"/>
    <property type="evidence" value="ECO:0007669"/>
    <property type="project" value="InterPro"/>
</dbReference>
<dbReference type="GO" id="GO:0005319">
    <property type="term" value="F:lipid transporter activity"/>
    <property type="evidence" value="ECO:0007669"/>
    <property type="project" value="TreeGrafter"/>
</dbReference>
<dbReference type="Pfam" id="PF12698">
    <property type="entry name" value="ABC2_membrane_3"/>
    <property type="match status" value="1"/>
</dbReference>
<dbReference type="PANTHER" id="PTHR19229:SF260">
    <property type="entry name" value="ABC TRANSPORTER DOMAIN-CONTAINING PROTEIN"/>
    <property type="match status" value="1"/>
</dbReference>
<keyword evidence="8" id="KW-1185">Reference proteome</keyword>
<feature type="transmembrane region" description="Helical" evidence="5">
    <location>
        <begin position="3042"/>
        <end position="3061"/>
    </location>
</feature>
<feature type="transmembrane region" description="Helical" evidence="5">
    <location>
        <begin position="3177"/>
        <end position="3199"/>
    </location>
</feature>
<dbReference type="EMBL" id="JARAKH010000026">
    <property type="protein sequence ID" value="KAK8389872.1"/>
    <property type="molecule type" value="Genomic_DNA"/>
</dbReference>
<keyword evidence="2 5" id="KW-0812">Transmembrane</keyword>
<dbReference type="Proteomes" id="UP001487740">
    <property type="component" value="Unassembled WGS sequence"/>
</dbReference>
<feature type="transmembrane region" description="Helical" evidence="5">
    <location>
        <begin position="3225"/>
        <end position="3246"/>
    </location>
</feature>
<evidence type="ECO:0000259" key="6">
    <source>
        <dbReference type="Pfam" id="PF12698"/>
    </source>
</evidence>
<evidence type="ECO:0000256" key="5">
    <source>
        <dbReference type="SAM" id="Phobius"/>
    </source>
</evidence>
<proteinExistence type="predicted"/>
<accession>A0AAW0TTE3</accession>
<reference evidence="7 8" key="1">
    <citation type="submission" date="2023-03" db="EMBL/GenBank/DDBJ databases">
        <title>High-quality genome of Scylla paramamosain provides insights in environmental adaptation.</title>
        <authorList>
            <person name="Zhang L."/>
        </authorList>
    </citation>
    <scope>NUCLEOTIDE SEQUENCE [LARGE SCALE GENOMIC DNA]</scope>
    <source>
        <strain evidence="7">LZ_2023a</strain>
        <tissue evidence="7">Muscle</tissue>
    </source>
</reference>
<dbReference type="InterPro" id="IPR013525">
    <property type="entry name" value="ABC2_TM"/>
</dbReference>
<evidence type="ECO:0000256" key="4">
    <source>
        <dbReference type="ARBA" id="ARBA00023136"/>
    </source>
</evidence>
<comment type="subcellular location">
    <subcellularLocation>
        <location evidence="1">Membrane</location>
        <topology evidence="1">Multi-pass membrane protein</topology>
    </subcellularLocation>
</comment>
<evidence type="ECO:0000256" key="1">
    <source>
        <dbReference type="ARBA" id="ARBA00004141"/>
    </source>
</evidence>
<evidence type="ECO:0000313" key="7">
    <source>
        <dbReference type="EMBL" id="KAK8389872.1"/>
    </source>
</evidence>
<comment type="caution">
    <text evidence="7">The sequence shown here is derived from an EMBL/GenBank/DDBJ whole genome shotgun (WGS) entry which is preliminary data.</text>
</comment>
<evidence type="ECO:0000256" key="3">
    <source>
        <dbReference type="ARBA" id="ARBA00022989"/>
    </source>
</evidence>
<organism evidence="7 8">
    <name type="scientific">Scylla paramamosain</name>
    <name type="common">Mud crab</name>
    <dbReference type="NCBI Taxonomy" id="85552"/>
    <lineage>
        <taxon>Eukaryota</taxon>
        <taxon>Metazoa</taxon>
        <taxon>Ecdysozoa</taxon>
        <taxon>Arthropoda</taxon>
        <taxon>Crustacea</taxon>
        <taxon>Multicrustacea</taxon>
        <taxon>Malacostraca</taxon>
        <taxon>Eumalacostraca</taxon>
        <taxon>Eucarida</taxon>
        <taxon>Decapoda</taxon>
        <taxon>Pleocyemata</taxon>
        <taxon>Brachyura</taxon>
        <taxon>Eubrachyura</taxon>
        <taxon>Portunoidea</taxon>
        <taxon>Portunidae</taxon>
        <taxon>Portuninae</taxon>
        <taxon>Scylla</taxon>
    </lineage>
</organism>
<keyword evidence="3 5" id="KW-1133">Transmembrane helix</keyword>
<dbReference type="PANTHER" id="PTHR19229">
    <property type="entry name" value="ATP-BINDING CASSETTE TRANSPORTER SUBFAMILY A ABCA"/>
    <property type="match status" value="1"/>
</dbReference>
<feature type="transmembrane region" description="Helical" evidence="5">
    <location>
        <begin position="3148"/>
        <end position="3171"/>
    </location>
</feature>
<feature type="domain" description="ABC-2 type transporter transmembrane" evidence="6">
    <location>
        <begin position="2950"/>
        <end position="3245"/>
    </location>
</feature>
<feature type="transmembrane region" description="Helical" evidence="5">
    <location>
        <begin position="3119"/>
        <end position="3141"/>
    </location>
</feature>
<feature type="transmembrane region" description="Helical" evidence="5">
    <location>
        <begin position="3082"/>
        <end position="3107"/>
    </location>
</feature>
<sequence length="3275" mass="361173">MGASSVGTQFKCSLWRHYLGHLRQWAWVVGALVVALTPFALLAGLKSTAPPENVEACHFEARGLSTEWPLGLLQSFVCGMSNECQEEGQDDLLDHYPGAAVNELINATYLIDDSSSSLLDRLFALPRSLNLLKGLTDLITTPALSALMEDGLEVSDIVKSPSKLAATLTSEHDLDPAVVEAFLESRINVSRVISLAGVRGPKEVVCSPQYLGEFLVTNSTHLVTDLSWALCHLPLSEAANVTAVFLASLDPGRLIVKVGEVIEAAGGYNAEILMEHVGSLVGAVGRLEGLAPLASSLSPILSALEPARRAMEILTLSMWDEVSLGDFLGFVEGAMGSLSTDSSRVLTEMVEQATDATLHLLAIAENPTNFTNQLEGLGDPWEAVLTEIGVTTEGIVEEMEVVIGYLRQHPVQRSLMSLAATGLATLLHVDPYNTTRFEWELDEVLNTILEESRVPLNTTFARTLLPTLHSAKVFMQAVDGMAILTLLSNCSQLKTAVEGEGLAAWLCGEESVEQWGLEEHHSYSLSERLCSGAGKTQLANITQLLQNALSYSQEPQDSMTASEVMDAVMDLLKTLDSSTHIHQALNLTESTLTPSLDLEWWRRWRPEGEVVMGQPLGSDGFQDLTEGVKDSKYIIQRLVSIYLNLVGGGCGGAPGSLASVLPPGGLENVADIVTSVLDTLVHLAAVTQDPWLPGDLLRHPNMTSFLTRILPPNVMVVVTRGLEVAQSPWVEVPAPIPQLLVLLNATHSALVSVLEEGDVWAWCGEGGCPHLASLTSYAHLLPHLVALPYFTGIVKPGEEEMQILANNSSWRYYPCRPPSNTTAASLTMFFPPTSSFIATSQPTIERVKEEVEDLENYLCDNFDVIVDELTSNEELTSAVKAFMDDLTSDKINLGAAVSLLRSLWRTVTLLDIPELANNLTGGSLTLEDWERPFNSLAVNKSDPRRVLVEEVERMLERLLDEETWNGTHVTYHNINLGLHAALNISTALTHTLQKGGVSLADLLGVSSDDLLFSRLLQGPQGLADILLAEMNTSVITAVLDRDVHSWLSGACNRSRDWNAWVELLCNFTLGEPMPRFMRSNLAATVLEAVAQFTSAETPSPPPLPVSPSQLVTSLENLGEALRQFDFTKPPVVPDFNLLVNASRWEADRLLAALRVMQEDWPFLLLDALVQRGPVEVQAVVRETDFALSLLLQGLPSSSGTNTTITELYQVLNTSWVDLLAGIHHNIHREVPLETLTVENVCGGNSTLEEPEGGGGSFLEAVEKLCLFVSSNPDIFEEVKYLQNTSAPLPSTKAVYSKSQVVAGSVQRLVVAARDQGVRDVLGWPSFFVKENWRRLLGKIYPNVADEITAKDLEELVPSMVLVLGWLGMPQNSTFPKSIVLQVKWMNLMLAQDLEEVLNRTVVLSGLADTLTHTSPGALKDLVQSLTQHPDKVGEALVALEGVESWMEVCQLNVSALGSDVAALLNEVCQVKEEDLVQELRSLLGLDLLLQPDPIMTLEDSLKLLMAYISTLDEMDKVRTPLAARGGLVQYLGLQQWMDVPSDAFNVTLDEMEMNSTMIVAGVLGPLVVRGSEDTPEGHIIMNVLFLLSSYLRMVRWFLLVSAGSVKEAYMDKPMVIQFLDLLDQSPEIAKEYVSLLSHFSTLSKVVEMPEEPPCTFHMSLLEKLAEVEGVEEGSEGMKLLNKTILFLCDNSTQSSLWRQLHPGYPPVIMGEVVAVDAATLGHLLTDVWRGVADAVKGRHPRGAFHPLPWLAEERWDGVYQKLRNFTKRPLGELVPEMAFLGLSAAHTHSPPSWVNNTLPLVASVVYQLSHRLAQSINETTGTVDLSTAVQDLGSCQPSRPWLCGSPESYASWKFFRGDHWVEILEEMCERGPQLLLLHPRLPQQEWEALRHTFCNLSLPQLGEDLNPLFNVTEVMKGETVDLNKVKEAVGELIRSLAFLDPYKLEEPFSSNAYTLTTTRLGPVLRIIQGTLGQLIWLRRGTMERMSKSSQHLAAHTFAMLMGAVDPITSDRDHSLLERLVDPDLFLQLVKDYQNIQQHMRDAVVSHVKPPNYDSSERYPLYGQCPVCQEVGCHQGELVEAILYNTLYNGGEIIKIQKDLTCNSFFVEVTLKGDFVEMQQLVEVVERQLLGKVEEHVELMCRFPSSNLTQLLRSLWEELGWREEVIKVIESAETRNTTVLCATLVDQVIATYEKFVEVVQQYERDEGARTRFTGCLSDAVHSDAGQQLIGLMVATGDLLRSVSTSANLTGMFASLRSLPRIPRALRTLASRVSVMVPLQEVLVRDYDEKLNMSGRVLEATQRLLVDVNRIYPGDVEELAVLSETLEGMQKWWKVMEAEGANHSSIQGPEEETPLEVLYEFAKSRGPDVFAADLLENVNYTYLLSEVDNMRMKAILSLTWLESLISHLFVAVESLTVLSRSGGVMDLDKMISREDPVAFLSESVEFIHLEQWSHLAKSFQGLLEEGVPLLTGSQLGEDLQSVVDGVNSIVAVRDMGLLDFNVPVTSFIVNWTGLEDYLLRDLKMEPSVVDALATAQLNLLSLLSLEGSSVEEMLCGGHQMGRLVVLPANTEVTPAQLSSALCSTNDTQALATSFLSHLNLTPLMTLLTRFGVNASLSSHGLSLEEVAKAIKNVTEVSEYLPTILTTLRAFHNLSEILLAPPQAEMLVDNRTVATIGDITSPEFLERAGQALCGRPLTLMPDRLQLQKTKGKKSSSSGEELGVCERLHEDLRSLPGGGLLFHYIKPLLTGKIFFTPDNTITRAIIAQANETFEAVDRQRQNLKKMSQEAKGMTSSSTTEFDLKRLEEALQSPWVQGAMKELLQSVPSPVSSLDFSSLPSIPSLMANLKEATPQLLESSELVREFSDVLEVGVSLMSCMQLQRFIPVSNESQLLEEAHEAVERREFLAGVVFQGVGESGSTETVLPADLTYTIRVDYSKSPPTFLLGPKFWRPGPYSDVAFYMRYQQGFIQLQETLERAILKLYHQQAKAGQGAAGQRRKRSADSPLPLTEEEEDLLLNLPVHTKQQPYPCYTKDDFLQMVNESPVMSFIFSFLSLVLFSTFIIQQLVQERESRNKQLQEVMGLRLWLDHLVWLLCSLVLLLIIVLLSAFLLSFGGLQPRADFGLLLLFLFCYGLSVVSFCYLVACLVPTTVLAVFTGVMLLLVFNIPFVSISVIQATVPLSALIMTCLLPSTAFGFGFRIICQYELVEEGANYANLWTPPTKGSEMTLGLAISMLLLDTLLFFVITLITTHLRNGTVGMAAWLCAPSHPVWGGMCPVY</sequence>